<dbReference type="RefSeq" id="XP_072843204.1">
    <property type="nucleotide sequence ID" value="XM_072987103.1"/>
</dbReference>
<dbReference type="PANTHER" id="PTHR45444">
    <property type="entry name" value="XANTHINE DEHYDROGENASE"/>
    <property type="match status" value="1"/>
</dbReference>
<reference evidence="4" key="2">
    <citation type="submission" date="2025-08" db="UniProtKB">
        <authorList>
            <consortium name="RefSeq"/>
        </authorList>
    </citation>
    <scope>IDENTIFICATION</scope>
</reference>
<organism evidence="3 4">
    <name type="scientific">Pogona vitticeps</name>
    <name type="common">central bearded dragon</name>
    <dbReference type="NCBI Taxonomy" id="103695"/>
    <lineage>
        <taxon>Eukaryota</taxon>
        <taxon>Metazoa</taxon>
        <taxon>Chordata</taxon>
        <taxon>Craniata</taxon>
        <taxon>Vertebrata</taxon>
        <taxon>Euteleostomi</taxon>
        <taxon>Lepidosauria</taxon>
        <taxon>Squamata</taxon>
        <taxon>Bifurcata</taxon>
        <taxon>Unidentata</taxon>
        <taxon>Episquamata</taxon>
        <taxon>Toxicofera</taxon>
        <taxon>Iguania</taxon>
        <taxon>Acrodonta</taxon>
        <taxon>Agamidae</taxon>
        <taxon>Amphibolurinae</taxon>
        <taxon>Pogona</taxon>
    </lineage>
</organism>
<feature type="compositionally biased region" description="Basic and acidic residues" evidence="1">
    <location>
        <begin position="126"/>
        <end position="138"/>
    </location>
</feature>
<accession>A0ABM5FCS9</accession>
<reference evidence="3" key="1">
    <citation type="submission" date="2025-05" db="UniProtKB">
        <authorList>
            <consortium name="RefSeq"/>
        </authorList>
    </citation>
    <scope>NUCLEOTIDE SEQUENCE [LARGE SCALE GENOMIC DNA]</scope>
</reference>
<dbReference type="InterPro" id="IPR016208">
    <property type="entry name" value="Ald_Oxase/xanthine_DH-like"/>
</dbReference>
<dbReference type="Gene3D" id="1.10.150.120">
    <property type="entry name" value="[2Fe-2S]-binding domain"/>
    <property type="match status" value="1"/>
</dbReference>
<protein>
    <recommendedName>
        <fullName evidence="2">[2Fe-2S]-binding domain-containing protein</fullName>
    </recommendedName>
</protein>
<dbReference type="PANTHER" id="PTHR45444:SF3">
    <property type="entry name" value="XANTHINE DEHYDROGENASE"/>
    <property type="match status" value="1"/>
</dbReference>
<dbReference type="SUPFAM" id="SSF47741">
    <property type="entry name" value="CO dehydrogenase ISP C-domain like"/>
    <property type="match status" value="1"/>
</dbReference>
<dbReference type="InterPro" id="IPR002888">
    <property type="entry name" value="2Fe-2S-bd"/>
</dbReference>
<dbReference type="InterPro" id="IPR036884">
    <property type="entry name" value="2Fe-2S-bd_dom_sf"/>
</dbReference>
<evidence type="ECO:0000313" key="3">
    <source>
        <dbReference type="Proteomes" id="UP001652642"/>
    </source>
</evidence>
<evidence type="ECO:0000259" key="2">
    <source>
        <dbReference type="Pfam" id="PF01799"/>
    </source>
</evidence>
<keyword evidence="3" id="KW-1185">Reference proteome</keyword>
<feature type="region of interest" description="Disordered" evidence="1">
    <location>
        <begin position="104"/>
        <end position="153"/>
    </location>
</feature>
<sequence length="269" mass="29065">MSKFDPLEFVSYQPPPPMAPPGAVMEQELAPAQAAAPAPALVQPPGYNEDRRNGTVGETLLLHRSGFSHIVAVGSVLRGGSAAPVAQRARPLSVLLLRALPTPGSCRRSSLAGPARRKRACQGDPRLAERKPGARQDAAEAPALSPESSSEQERRAKCHGSQCGFCTPGMVMSVYTLLQNHAEPSSEQIYEAPAGNLCRCTGYRPIFEGCKTFCKRKDFQSCNIKEKINCCLDIEESFSPYKQNDLQCRQTGTGLSNLVNIATIMITHI</sequence>
<proteinExistence type="predicted"/>
<dbReference type="Pfam" id="PF01799">
    <property type="entry name" value="Fer2_2"/>
    <property type="match status" value="1"/>
</dbReference>
<gene>
    <name evidence="4" type="primary">LOC140703711</name>
</gene>
<feature type="compositionally biased region" description="Low complexity" evidence="1">
    <location>
        <begin position="139"/>
        <end position="149"/>
    </location>
</feature>
<evidence type="ECO:0000256" key="1">
    <source>
        <dbReference type="SAM" id="MobiDB-lite"/>
    </source>
</evidence>
<name>A0ABM5FCS9_9SAUR</name>
<dbReference type="Proteomes" id="UP001652642">
    <property type="component" value="Chromosome 1"/>
</dbReference>
<feature type="domain" description="[2Fe-2S]-binding" evidence="2">
    <location>
        <begin position="151"/>
        <end position="210"/>
    </location>
</feature>
<evidence type="ECO:0000313" key="4">
    <source>
        <dbReference type="RefSeq" id="XP_072843204.1"/>
    </source>
</evidence>
<feature type="region of interest" description="Disordered" evidence="1">
    <location>
        <begin position="1"/>
        <end position="20"/>
    </location>
</feature>
<dbReference type="GeneID" id="140703711"/>